<reference evidence="1 2" key="1">
    <citation type="submission" date="2021-06" db="EMBL/GenBank/DDBJ databases">
        <authorList>
            <person name="Palmer J.M."/>
        </authorList>
    </citation>
    <scope>NUCLEOTIDE SEQUENCE [LARGE SCALE GENOMIC DNA]</scope>
    <source>
        <strain evidence="1 2">GA_2019</strain>
        <tissue evidence="1">Muscle</tissue>
    </source>
</reference>
<evidence type="ECO:0000313" key="2">
    <source>
        <dbReference type="Proteomes" id="UP001476798"/>
    </source>
</evidence>
<sequence>VLLQLMRCVTELRLIQVMETYGESSGPFAAMFNSHASLTTCGASQRLAADRGVSGVELWRRKDQEGRRGKEWVNTCSQQVAGPQ</sequence>
<evidence type="ECO:0000313" key="1">
    <source>
        <dbReference type="EMBL" id="MEQ2173486.1"/>
    </source>
</evidence>
<comment type="caution">
    <text evidence="1">The sequence shown here is derived from an EMBL/GenBank/DDBJ whole genome shotgun (WGS) entry which is preliminary data.</text>
</comment>
<name>A0ABV0NR39_9TELE</name>
<gene>
    <name evidence="1" type="ORF">GOODEAATRI_032576</name>
</gene>
<feature type="non-terminal residue" evidence="1">
    <location>
        <position position="1"/>
    </location>
</feature>
<accession>A0ABV0NR39</accession>
<proteinExistence type="predicted"/>
<dbReference type="Proteomes" id="UP001476798">
    <property type="component" value="Unassembled WGS sequence"/>
</dbReference>
<organism evidence="1 2">
    <name type="scientific">Goodea atripinnis</name>
    <dbReference type="NCBI Taxonomy" id="208336"/>
    <lineage>
        <taxon>Eukaryota</taxon>
        <taxon>Metazoa</taxon>
        <taxon>Chordata</taxon>
        <taxon>Craniata</taxon>
        <taxon>Vertebrata</taxon>
        <taxon>Euteleostomi</taxon>
        <taxon>Actinopterygii</taxon>
        <taxon>Neopterygii</taxon>
        <taxon>Teleostei</taxon>
        <taxon>Neoteleostei</taxon>
        <taxon>Acanthomorphata</taxon>
        <taxon>Ovalentaria</taxon>
        <taxon>Atherinomorphae</taxon>
        <taxon>Cyprinodontiformes</taxon>
        <taxon>Goodeidae</taxon>
        <taxon>Goodea</taxon>
    </lineage>
</organism>
<protein>
    <submittedName>
        <fullName evidence="1">Uncharacterized protein</fullName>
    </submittedName>
</protein>
<keyword evidence="2" id="KW-1185">Reference proteome</keyword>
<dbReference type="EMBL" id="JAHRIO010046135">
    <property type="protein sequence ID" value="MEQ2173486.1"/>
    <property type="molecule type" value="Genomic_DNA"/>
</dbReference>